<protein>
    <submittedName>
        <fullName evidence="1">RteC domain-containing protein</fullName>
    </submittedName>
</protein>
<dbReference type="InterPro" id="IPR018534">
    <property type="entry name" value="Tet_reg_excision_RteC"/>
</dbReference>
<dbReference type="Proteomes" id="UP001485459">
    <property type="component" value="Chromosome"/>
</dbReference>
<accession>A0ABZ2YR19</accession>
<evidence type="ECO:0000313" key="2">
    <source>
        <dbReference type="Proteomes" id="UP001485459"/>
    </source>
</evidence>
<sequence length="280" mass="32463">MTTINPEEILVKLLGELQEIADDGSHSFDTLQQSARACSMTLDNLRGYLTTHAFPAPDLEIFFFKHIKPSVEGRLLFFLKLFDLLGQLPLYNEDEGKAFWQQKIQEVERYIFQFGEIWHYFNAHADHLDLHYFTRPTATPISGVSSLRQLTDPGFETPQSHNFACITASRMLIDYCSRQLGRSDPALPFTFTWTGSAQALTEVIYGFNEMQVLDGKRHEIAKVKAFFERVFNFPMSNIYKNWEHIRLRKKAELRFSTKPSWHSANARIMMTSMHSAKLLR</sequence>
<organism evidence="1 2">
    <name type="scientific">Chitinophaga pollutisoli</name>
    <dbReference type="NCBI Taxonomy" id="3133966"/>
    <lineage>
        <taxon>Bacteria</taxon>
        <taxon>Pseudomonadati</taxon>
        <taxon>Bacteroidota</taxon>
        <taxon>Chitinophagia</taxon>
        <taxon>Chitinophagales</taxon>
        <taxon>Chitinophagaceae</taxon>
        <taxon>Chitinophaga</taxon>
    </lineage>
</organism>
<dbReference type="RefSeq" id="WP_341836823.1">
    <property type="nucleotide sequence ID" value="NZ_CP149822.1"/>
</dbReference>
<dbReference type="Pfam" id="PF09357">
    <property type="entry name" value="RteC"/>
    <property type="match status" value="1"/>
</dbReference>
<evidence type="ECO:0000313" key="1">
    <source>
        <dbReference type="EMBL" id="WZN41980.1"/>
    </source>
</evidence>
<name>A0ABZ2YR19_9BACT</name>
<keyword evidence="2" id="KW-1185">Reference proteome</keyword>
<gene>
    <name evidence="1" type="ORF">WJU16_02885</name>
</gene>
<reference evidence="2" key="1">
    <citation type="submission" date="2024-03" db="EMBL/GenBank/DDBJ databases">
        <title>Chitinophaga horti sp. nov., isolated from garden soil.</title>
        <authorList>
            <person name="Lee D.S."/>
            <person name="Han D.M."/>
            <person name="Baek J.H."/>
            <person name="Choi D.G."/>
            <person name="Jeon J.H."/>
            <person name="Jeon C.O."/>
        </authorList>
    </citation>
    <scope>NUCLEOTIDE SEQUENCE [LARGE SCALE GENOMIC DNA]</scope>
    <source>
        <strain evidence="2">GPA1</strain>
    </source>
</reference>
<dbReference type="EMBL" id="CP149822">
    <property type="protein sequence ID" value="WZN41980.1"/>
    <property type="molecule type" value="Genomic_DNA"/>
</dbReference>
<proteinExistence type="predicted"/>